<reference evidence="2" key="1">
    <citation type="submission" date="2021-10" db="EMBL/GenBank/DDBJ databases">
        <title>Melipona bicolor Genome sequencing and assembly.</title>
        <authorList>
            <person name="Araujo N.S."/>
            <person name="Arias M.C."/>
        </authorList>
    </citation>
    <scope>NUCLEOTIDE SEQUENCE</scope>
    <source>
        <strain evidence="2">USP_2M_L1-L4_2017</strain>
        <tissue evidence="2">Whole body</tissue>
    </source>
</reference>
<dbReference type="EMBL" id="JAHYIQ010000005">
    <property type="protein sequence ID" value="KAK1132368.1"/>
    <property type="molecule type" value="Genomic_DNA"/>
</dbReference>
<evidence type="ECO:0000256" key="1">
    <source>
        <dbReference type="SAM" id="MobiDB-lite"/>
    </source>
</evidence>
<name>A0AA40G7H7_9HYME</name>
<sequence>MLHFKIQIFVKQSDKRLNRYAFDQFESLILFHRCSRPVRDPLLSVLASGNLASKHTGFLKEAQMRREKKGNGRNERYAQEERRSSGVQVDDEGSGAAAMPSHVQLAK</sequence>
<comment type="caution">
    <text evidence="2">The sequence shown here is derived from an EMBL/GenBank/DDBJ whole genome shotgun (WGS) entry which is preliminary data.</text>
</comment>
<dbReference type="AlphaFoldDB" id="A0AA40G7H7"/>
<protein>
    <submittedName>
        <fullName evidence="2">Uncharacterized protein</fullName>
    </submittedName>
</protein>
<evidence type="ECO:0000313" key="3">
    <source>
        <dbReference type="Proteomes" id="UP001177670"/>
    </source>
</evidence>
<organism evidence="2 3">
    <name type="scientific">Melipona bicolor</name>
    <dbReference type="NCBI Taxonomy" id="60889"/>
    <lineage>
        <taxon>Eukaryota</taxon>
        <taxon>Metazoa</taxon>
        <taxon>Ecdysozoa</taxon>
        <taxon>Arthropoda</taxon>
        <taxon>Hexapoda</taxon>
        <taxon>Insecta</taxon>
        <taxon>Pterygota</taxon>
        <taxon>Neoptera</taxon>
        <taxon>Endopterygota</taxon>
        <taxon>Hymenoptera</taxon>
        <taxon>Apocrita</taxon>
        <taxon>Aculeata</taxon>
        <taxon>Apoidea</taxon>
        <taxon>Anthophila</taxon>
        <taxon>Apidae</taxon>
        <taxon>Melipona</taxon>
    </lineage>
</organism>
<accession>A0AA40G7H7</accession>
<evidence type="ECO:0000313" key="2">
    <source>
        <dbReference type="EMBL" id="KAK1132368.1"/>
    </source>
</evidence>
<keyword evidence="3" id="KW-1185">Reference proteome</keyword>
<proteinExistence type="predicted"/>
<feature type="compositionally biased region" description="Basic and acidic residues" evidence="1">
    <location>
        <begin position="62"/>
        <end position="84"/>
    </location>
</feature>
<dbReference type="Proteomes" id="UP001177670">
    <property type="component" value="Unassembled WGS sequence"/>
</dbReference>
<feature type="region of interest" description="Disordered" evidence="1">
    <location>
        <begin position="62"/>
        <end position="107"/>
    </location>
</feature>
<gene>
    <name evidence="2" type="ORF">K0M31_016476</name>
</gene>